<dbReference type="OrthoDB" id="2858653at2759"/>
<proteinExistence type="predicted"/>
<organism evidence="2 3">
    <name type="scientific">Dentipellis fragilis</name>
    <dbReference type="NCBI Taxonomy" id="205917"/>
    <lineage>
        <taxon>Eukaryota</taxon>
        <taxon>Fungi</taxon>
        <taxon>Dikarya</taxon>
        <taxon>Basidiomycota</taxon>
        <taxon>Agaricomycotina</taxon>
        <taxon>Agaricomycetes</taxon>
        <taxon>Russulales</taxon>
        <taxon>Hericiaceae</taxon>
        <taxon>Dentipellis</taxon>
    </lineage>
</organism>
<evidence type="ECO:0000313" key="2">
    <source>
        <dbReference type="EMBL" id="TFY56277.1"/>
    </source>
</evidence>
<gene>
    <name evidence="2" type="ORF">EVG20_g8991</name>
</gene>
<evidence type="ECO:0000256" key="1">
    <source>
        <dbReference type="SAM" id="MobiDB-lite"/>
    </source>
</evidence>
<reference evidence="2 3" key="1">
    <citation type="submission" date="2019-02" db="EMBL/GenBank/DDBJ databases">
        <title>Genome sequencing of the rare red list fungi Dentipellis fragilis.</title>
        <authorList>
            <person name="Buettner E."/>
            <person name="Kellner H."/>
        </authorList>
    </citation>
    <scope>NUCLEOTIDE SEQUENCE [LARGE SCALE GENOMIC DNA]</scope>
    <source>
        <strain evidence="2 3">DSM 105465</strain>
    </source>
</reference>
<dbReference type="EMBL" id="SEOQ01000841">
    <property type="protein sequence ID" value="TFY56277.1"/>
    <property type="molecule type" value="Genomic_DNA"/>
</dbReference>
<dbReference type="AlphaFoldDB" id="A0A4Y9Y3X4"/>
<protein>
    <recommendedName>
        <fullName evidence="4">F-box domain-containing protein</fullName>
    </recommendedName>
</protein>
<keyword evidence="3" id="KW-1185">Reference proteome</keyword>
<feature type="region of interest" description="Disordered" evidence="1">
    <location>
        <begin position="23"/>
        <end position="46"/>
    </location>
</feature>
<feature type="compositionally biased region" description="Basic residues" evidence="1">
    <location>
        <begin position="33"/>
        <end position="46"/>
    </location>
</feature>
<comment type="caution">
    <text evidence="2">The sequence shown here is derived from an EMBL/GenBank/DDBJ whole genome shotgun (WGS) entry which is preliminary data.</text>
</comment>
<dbReference type="Proteomes" id="UP000298327">
    <property type="component" value="Unassembled WGS sequence"/>
</dbReference>
<evidence type="ECO:0008006" key="4">
    <source>
        <dbReference type="Google" id="ProtNLM"/>
    </source>
</evidence>
<evidence type="ECO:0000313" key="3">
    <source>
        <dbReference type="Proteomes" id="UP000298327"/>
    </source>
</evidence>
<sequence length="442" mass="48905">MVAIRAAHSEWQAVAVVDSRPRASHPLHETPPHHHHHHRHPQHHARAPLELAKAISDEVSAPSDLRALRAASKWWHAEVTPRAFHTITIRDTVHSATGLANILQDAALSPYVREIVYQDPKADSEGKLTESARPNKLPRQGYDRDIIPDDAIDALGAAFALTDRAPALETVTLIFYPVYFEVFPWDILSPSSQLRAQRAILGGLARAASAGLKLHTLTLLNLLAQHSPVFDEPAFAALLAPLRAVRIDVLASDIHEGDYPEEDFAEFWETSMTHRLLPPAGPDAPLEALTIRSEEDVGLVPGFSFADRTYPRLAALSVKSIMFGATVGVEELIVRHAGTLRRLVIESSMIGIEEDEEEPPQFWAAIWDRFRETLVGLEELVVREDRDETGDGRVLNYGHFDPGWGYIANFEGTEGEEGDGPALQAFVDAVEARRGQRAQESD</sequence>
<name>A0A4Y9Y3X4_9AGAM</name>
<accession>A0A4Y9Y3X4</accession>